<comment type="caution">
    <text evidence="2">The sequence shown here is derived from an EMBL/GenBank/DDBJ whole genome shotgun (WGS) entry which is preliminary data.</text>
</comment>
<keyword evidence="3" id="KW-1185">Reference proteome</keyword>
<protein>
    <submittedName>
        <fullName evidence="2">Uncharacterized protein</fullName>
    </submittedName>
</protein>
<dbReference type="AlphaFoldDB" id="A0A9J5Y2F3"/>
<dbReference type="Proteomes" id="UP000824120">
    <property type="component" value="Chromosome 7"/>
</dbReference>
<keyword evidence="1" id="KW-0732">Signal</keyword>
<feature type="signal peptide" evidence="1">
    <location>
        <begin position="1"/>
        <end position="25"/>
    </location>
</feature>
<accession>A0A9J5Y2F3</accession>
<evidence type="ECO:0000256" key="1">
    <source>
        <dbReference type="SAM" id="SignalP"/>
    </source>
</evidence>
<name>A0A9J5Y2F3_SOLCO</name>
<gene>
    <name evidence="2" type="ORF">H5410_035629</name>
</gene>
<evidence type="ECO:0000313" key="3">
    <source>
        <dbReference type="Proteomes" id="UP000824120"/>
    </source>
</evidence>
<organism evidence="2 3">
    <name type="scientific">Solanum commersonii</name>
    <name type="common">Commerson's wild potato</name>
    <name type="synonym">Commerson's nightshade</name>
    <dbReference type="NCBI Taxonomy" id="4109"/>
    <lineage>
        <taxon>Eukaryota</taxon>
        <taxon>Viridiplantae</taxon>
        <taxon>Streptophyta</taxon>
        <taxon>Embryophyta</taxon>
        <taxon>Tracheophyta</taxon>
        <taxon>Spermatophyta</taxon>
        <taxon>Magnoliopsida</taxon>
        <taxon>eudicotyledons</taxon>
        <taxon>Gunneridae</taxon>
        <taxon>Pentapetalae</taxon>
        <taxon>asterids</taxon>
        <taxon>lamiids</taxon>
        <taxon>Solanales</taxon>
        <taxon>Solanaceae</taxon>
        <taxon>Solanoideae</taxon>
        <taxon>Solaneae</taxon>
        <taxon>Solanum</taxon>
    </lineage>
</organism>
<evidence type="ECO:0000313" key="2">
    <source>
        <dbReference type="EMBL" id="KAG5594397.1"/>
    </source>
</evidence>
<feature type="chain" id="PRO_5039946137" evidence="1">
    <location>
        <begin position="26"/>
        <end position="99"/>
    </location>
</feature>
<dbReference type="EMBL" id="JACXVP010000007">
    <property type="protein sequence ID" value="KAG5594397.1"/>
    <property type="molecule type" value="Genomic_DNA"/>
</dbReference>
<proteinExistence type="predicted"/>
<reference evidence="2 3" key="1">
    <citation type="submission" date="2020-09" db="EMBL/GenBank/DDBJ databases">
        <title>De no assembly of potato wild relative species, Solanum commersonii.</title>
        <authorList>
            <person name="Cho K."/>
        </authorList>
    </citation>
    <scope>NUCLEOTIDE SEQUENCE [LARGE SCALE GENOMIC DNA]</scope>
    <source>
        <strain evidence="2">LZ3.2</strain>
        <tissue evidence="2">Leaf</tissue>
    </source>
</reference>
<sequence length="99" mass="11080">MEMKNDHYFLLLFLCFSLNSNLCIGRDTISANESLSFGETLVSSGEIFELGFFRPANRDKPLDYGAAEMIISQGNLVLLDRFQGIVVGEKGWKQLKGRG</sequence>